<dbReference type="GeneID" id="77000152"/>
<dbReference type="EMBL" id="JAMDMM010000014">
    <property type="protein sequence ID" value="MCY9606704.1"/>
    <property type="molecule type" value="Genomic_DNA"/>
</dbReference>
<reference evidence="1 2" key="1">
    <citation type="submission" date="2022-05" db="EMBL/GenBank/DDBJ databases">
        <title>Genome Sequencing of Bee-Associated Microbes.</title>
        <authorList>
            <person name="Dunlap C."/>
        </authorList>
    </citation>
    <scope>NUCLEOTIDE SEQUENCE [LARGE SCALE GENOMIC DNA]</scope>
    <source>
        <strain evidence="1 2">NRRL B-14613</strain>
    </source>
</reference>
<organism evidence="1 2">
    <name type="scientific">Paenibacillus thiaminolyticus</name>
    <name type="common">Bacillus thiaminolyticus</name>
    <dbReference type="NCBI Taxonomy" id="49283"/>
    <lineage>
        <taxon>Bacteria</taxon>
        <taxon>Bacillati</taxon>
        <taxon>Bacillota</taxon>
        <taxon>Bacilli</taxon>
        <taxon>Bacillales</taxon>
        <taxon>Paenibacillaceae</taxon>
        <taxon>Paenibacillus</taxon>
    </lineage>
</organism>
<evidence type="ECO:0008006" key="3">
    <source>
        <dbReference type="Google" id="ProtNLM"/>
    </source>
</evidence>
<dbReference type="Proteomes" id="UP001209276">
    <property type="component" value="Unassembled WGS sequence"/>
</dbReference>
<proteinExistence type="predicted"/>
<evidence type="ECO:0000313" key="2">
    <source>
        <dbReference type="Proteomes" id="UP001209276"/>
    </source>
</evidence>
<accession>A0ABT4FRC7</accession>
<comment type="caution">
    <text evidence="1">The sequence shown here is derived from an EMBL/GenBank/DDBJ whole genome shotgun (WGS) entry which is preliminary data.</text>
</comment>
<gene>
    <name evidence="1" type="ORF">M5W83_05965</name>
</gene>
<evidence type="ECO:0000313" key="1">
    <source>
        <dbReference type="EMBL" id="MCY9606704.1"/>
    </source>
</evidence>
<protein>
    <recommendedName>
        <fullName evidence="3">Membrane protein insertion efficiency factor YidD</fullName>
    </recommendedName>
</protein>
<name>A0ABT4FRC7_PANTH</name>
<keyword evidence="2" id="KW-1185">Reference proteome</keyword>
<dbReference type="RefSeq" id="WP_244951370.1">
    <property type="nucleotide sequence ID" value="NZ_CP041405.1"/>
</dbReference>
<sequence>MGKSKNQVKAFMILVDWIARWTSFMKKKNSQTCEGTGCSFFYPVRSLLRSCFKGWFLLPPMRMRCCVNPTAAAPTPIANKDQSVFRLFQFFRNPNIPFIPIPPP</sequence>